<name>A0A4V3C3R7_9SPHI</name>
<evidence type="ECO:0000313" key="3">
    <source>
        <dbReference type="Proteomes" id="UP000295499"/>
    </source>
</evidence>
<feature type="domain" description="Ig-like" evidence="1">
    <location>
        <begin position="702"/>
        <end position="785"/>
    </location>
</feature>
<dbReference type="Pfam" id="PF19081">
    <property type="entry name" value="Ig_7"/>
    <property type="match status" value="1"/>
</dbReference>
<dbReference type="AlphaFoldDB" id="A0A4V3C3R7"/>
<dbReference type="EMBL" id="SNWM01000002">
    <property type="protein sequence ID" value="TDO23108.1"/>
    <property type="molecule type" value="Genomic_DNA"/>
</dbReference>
<evidence type="ECO:0000259" key="1">
    <source>
        <dbReference type="Pfam" id="PF19081"/>
    </source>
</evidence>
<sequence>MHKFSLALLFLLLIPCVLLARLSTRHSSVSIHRELRPASAVQPVTICSGATVVILGETPVFTPTVYTWEVLLQGNNWVNAPGINSTADYLSSALLNASSADIMFDIRRKIISGNTVAYDSFYEVTVQSSPPIVNNSITSPATTDFCLSGTPATLTGSTPIGGNGNFVYRWQSSTDNINFTTITGATTKDYTPSLISTTTYYRRSVSAGNCVVPGISNTITILIVPPVSNNNITAPPITIFCAAGDPGAIIGSAASGGNGTYAYQWQSSTNNTSFINIPGANTKDYTPQTVNATTYYRRSATSGSCTVPVLSNTVTIAIASAIADNTITAPTIGNFCMSGDPANITGSTPSGGDGAYAYQWQSSSDNTNFTDISGANTKDYNPQTIGTTTYYRRSVTSGTCAVPVLSNTVTIVIASAIADNTITAPNIISFCVTGDPANMIGSTPSGGDGTYVYQWQSSTNNTTFTDISGASTKDYNPTAINVTTYYRRSITSGTCAVPVFSNTVTIVIASAIADNTITAPTISNFCVTGDPANISGSIPSGGNGTYAYQWQSSTNNTSFTDISGANTKDYNPQAINVTTYYRRSVTSGTCAVPVLSNTVTIVIASAIAENTLTAPTVSSFCVTGDPANIAGSTPSGGDGTYAYQWQSSTNNTSFTDISGGNTKDYNPQAISTTTYYRRLVTSGSCATFTLSNVVVINVLSTPTTPTLITPLNVTIKLGSSTTLSVDAQPGMIYKWYDSATKSTLLFTGSTFVTPALGTSSTFYVESSNGLCSSAGLGMAQVKIEPPFADIYVPNAFTPNGDGQNDEVHVHGELIKTLGFYVYSQWGELLFTTTDKNRGWDGTYKGKLQPLGVYIYTLRATMNDGQQINKKGTITLLQ</sequence>
<dbReference type="OrthoDB" id="5726170at2"/>
<dbReference type="InterPro" id="IPR026341">
    <property type="entry name" value="T9SS_type_B"/>
</dbReference>
<reference evidence="2 3" key="1">
    <citation type="submission" date="2019-03" db="EMBL/GenBank/DDBJ databases">
        <title>Genomic Encyclopedia of Archaeal and Bacterial Type Strains, Phase II (KMG-II): from individual species to whole genera.</title>
        <authorList>
            <person name="Goeker M."/>
        </authorList>
    </citation>
    <scope>NUCLEOTIDE SEQUENCE [LARGE SCALE GENOMIC DNA]</scope>
    <source>
        <strain evidence="2 3">DSM 19034</strain>
    </source>
</reference>
<dbReference type="NCBIfam" id="TIGR04131">
    <property type="entry name" value="Bac_Flav_CTERM"/>
    <property type="match status" value="1"/>
</dbReference>
<dbReference type="Gene3D" id="2.60.40.2700">
    <property type="match status" value="5"/>
</dbReference>
<keyword evidence="3" id="KW-1185">Reference proteome</keyword>
<dbReference type="Pfam" id="PF13585">
    <property type="entry name" value="CHU_C"/>
    <property type="match status" value="1"/>
</dbReference>
<dbReference type="RefSeq" id="WP_133555019.1">
    <property type="nucleotide sequence ID" value="NZ_SNWM01000002.1"/>
</dbReference>
<protein>
    <submittedName>
        <fullName evidence="2">Gliding motility-associated-like protein</fullName>
    </submittedName>
</protein>
<dbReference type="Proteomes" id="UP000295499">
    <property type="component" value="Unassembled WGS sequence"/>
</dbReference>
<organism evidence="2 3">
    <name type="scientific">Pedobacter duraquae</name>
    <dbReference type="NCBI Taxonomy" id="425511"/>
    <lineage>
        <taxon>Bacteria</taxon>
        <taxon>Pseudomonadati</taxon>
        <taxon>Bacteroidota</taxon>
        <taxon>Sphingobacteriia</taxon>
        <taxon>Sphingobacteriales</taxon>
        <taxon>Sphingobacteriaceae</taxon>
        <taxon>Pedobacter</taxon>
    </lineage>
</organism>
<gene>
    <name evidence="2" type="ORF">CLV32_2095</name>
</gene>
<comment type="caution">
    <text evidence="2">The sequence shown here is derived from an EMBL/GenBank/DDBJ whole genome shotgun (WGS) entry which is preliminary data.</text>
</comment>
<proteinExistence type="predicted"/>
<evidence type="ECO:0000313" key="2">
    <source>
        <dbReference type="EMBL" id="TDO23108.1"/>
    </source>
</evidence>
<accession>A0A4V3C3R7</accession>
<dbReference type="InterPro" id="IPR044023">
    <property type="entry name" value="Ig_7"/>
</dbReference>